<accession>A0A0F9F5X0</accession>
<protein>
    <submittedName>
        <fullName evidence="1">Uncharacterized protein</fullName>
    </submittedName>
</protein>
<dbReference type="EMBL" id="LAZR01024830">
    <property type="protein sequence ID" value="KKL73866.1"/>
    <property type="molecule type" value="Genomic_DNA"/>
</dbReference>
<evidence type="ECO:0000313" key="1">
    <source>
        <dbReference type="EMBL" id="KKL73866.1"/>
    </source>
</evidence>
<gene>
    <name evidence="1" type="ORF">LCGC14_2070640</name>
</gene>
<feature type="non-terminal residue" evidence="1">
    <location>
        <position position="1"/>
    </location>
</feature>
<comment type="caution">
    <text evidence="1">The sequence shown here is derived from an EMBL/GenBank/DDBJ whole genome shotgun (WGS) entry which is preliminary data.</text>
</comment>
<sequence length="152" mass="17303">IIDEFAAQEDGILAIYGDDLMQGEQLCSHPFIGGAAIRAAETMYPLLGMLSLRDLWVYVVYKTLGRLKYRPDIVTEHMHWLLGKAPKDSTYVMGHVRVGAIDSCRLAQFFADKFREYIPKLWRAMNPRPSVCPDPQQVLDALKQPEIRTHNA</sequence>
<organism evidence="1">
    <name type="scientific">marine sediment metagenome</name>
    <dbReference type="NCBI Taxonomy" id="412755"/>
    <lineage>
        <taxon>unclassified sequences</taxon>
        <taxon>metagenomes</taxon>
        <taxon>ecological metagenomes</taxon>
    </lineage>
</organism>
<proteinExistence type="predicted"/>
<name>A0A0F9F5X0_9ZZZZ</name>
<reference evidence="1" key="1">
    <citation type="journal article" date="2015" name="Nature">
        <title>Complex archaea that bridge the gap between prokaryotes and eukaryotes.</title>
        <authorList>
            <person name="Spang A."/>
            <person name="Saw J.H."/>
            <person name="Jorgensen S.L."/>
            <person name="Zaremba-Niedzwiedzka K."/>
            <person name="Martijn J."/>
            <person name="Lind A.E."/>
            <person name="van Eijk R."/>
            <person name="Schleper C."/>
            <person name="Guy L."/>
            <person name="Ettema T.J."/>
        </authorList>
    </citation>
    <scope>NUCLEOTIDE SEQUENCE</scope>
</reference>
<dbReference type="AlphaFoldDB" id="A0A0F9F5X0"/>